<dbReference type="AlphaFoldDB" id="A0A0F9ACM5"/>
<keyword evidence="3" id="KW-0285">Flavoprotein</keyword>
<comment type="cofactor">
    <cofactor evidence="1">
        <name>FAD</name>
        <dbReference type="ChEBI" id="CHEBI:57692"/>
    </cofactor>
</comment>
<dbReference type="PANTHER" id="PTHR43884">
    <property type="entry name" value="ACYL-COA DEHYDROGENASE"/>
    <property type="match status" value="1"/>
</dbReference>
<dbReference type="Pfam" id="PF00441">
    <property type="entry name" value="Acyl-CoA_dh_1"/>
    <property type="match status" value="1"/>
</dbReference>
<dbReference type="Pfam" id="PF02771">
    <property type="entry name" value="Acyl-CoA_dh_N"/>
    <property type="match status" value="1"/>
</dbReference>
<dbReference type="InterPro" id="IPR006091">
    <property type="entry name" value="Acyl-CoA_Oxase/DH_mid-dom"/>
</dbReference>
<dbReference type="EMBL" id="LAZR01058414">
    <property type="protein sequence ID" value="KKK69941.1"/>
    <property type="molecule type" value="Genomic_DNA"/>
</dbReference>
<dbReference type="InterPro" id="IPR046373">
    <property type="entry name" value="Acyl-CoA_Oxase/DH_mid-dom_sf"/>
</dbReference>
<feature type="domain" description="Acyl-CoA dehydrogenase/oxidase N-terminal" evidence="8">
    <location>
        <begin position="50"/>
        <end position="138"/>
    </location>
</feature>
<organism evidence="9">
    <name type="scientific">marine sediment metagenome</name>
    <dbReference type="NCBI Taxonomy" id="412755"/>
    <lineage>
        <taxon>unclassified sequences</taxon>
        <taxon>metagenomes</taxon>
        <taxon>ecological metagenomes</taxon>
    </lineage>
</organism>
<feature type="domain" description="Acyl-CoA oxidase/dehydrogenase middle" evidence="7">
    <location>
        <begin position="142"/>
        <end position="238"/>
    </location>
</feature>
<comment type="similarity">
    <text evidence="2">Belongs to the acyl-CoA dehydrogenase family.</text>
</comment>
<dbReference type="FunFam" id="1.10.540.10:FF:000001">
    <property type="entry name" value="Very long-chain-specific acyl-CoA dehydrogenase, mitochondrial"/>
    <property type="match status" value="1"/>
</dbReference>
<dbReference type="GO" id="GO:0050660">
    <property type="term" value="F:flavin adenine dinucleotide binding"/>
    <property type="evidence" value="ECO:0007669"/>
    <property type="project" value="InterPro"/>
</dbReference>
<dbReference type="Pfam" id="PF02770">
    <property type="entry name" value="Acyl-CoA_dh_M"/>
    <property type="match status" value="1"/>
</dbReference>
<dbReference type="GO" id="GO:0003995">
    <property type="term" value="F:acyl-CoA dehydrogenase activity"/>
    <property type="evidence" value="ECO:0007669"/>
    <property type="project" value="TreeGrafter"/>
</dbReference>
<dbReference type="InterPro" id="IPR036250">
    <property type="entry name" value="AcylCo_DH-like_C"/>
</dbReference>
<evidence type="ECO:0000259" key="6">
    <source>
        <dbReference type="Pfam" id="PF00441"/>
    </source>
</evidence>
<dbReference type="SUPFAM" id="SSF47203">
    <property type="entry name" value="Acyl-CoA dehydrogenase C-terminal domain-like"/>
    <property type="match status" value="1"/>
</dbReference>
<protein>
    <recommendedName>
        <fullName evidence="10">Acyl-CoA dehydrogenase</fullName>
    </recommendedName>
</protein>
<evidence type="ECO:0000256" key="1">
    <source>
        <dbReference type="ARBA" id="ARBA00001974"/>
    </source>
</evidence>
<feature type="non-terminal residue" evidence="9">
    <location>
        <position position="329"/>
    </location>
</feature>
<dbReference type="PANTHER" id="PTHR43884:SF9">
    <property type="entry name" value="COMPLEX I ASSEMBLY FACTOR ACAD9, MITOCHONDRIAL"/>
    <property type="match status" value="1"/>
</dbReference>
<dbReference type="InterPro" id="IPR037069">
    <property type="entry name" value="AcylCoA_DH/ox_N_sf"/>
</dbReference>
<comment type="caution">
    <text evidence="9">The sequence shown here is derived from an EMBL/GenBank/DDBJ whole genome shotgun (WGS) entry which is preliminary data.</text>
</comment>
<dbReference type="Gene3D" id="1.10.540.10">
    <property type="entry name" value="Acyl-CoA dehydrogenase/oxidase, N-terminal domain"/>
    <property type="match status" value="1"/>
</dbReference>
<evidence type="ECO:0000313" key="9">
    <source>
        <dbReference type="EMBL" id="KKK69941.1"/>
    </source>
</evidence>
<dbReference type="SUPFAM" id="SSF56645">
    <property type="entry name" value="Acyl-CoA dehydrogenase NM domain-like"/>
    <property type="match status" value="1"/>
</dbReference>
<accession>A0A0F9ACM5</accession>
<evidence type="ECO:0000256" key="2">
    <source>
        <dbReference type="ARBA" id="ARBA00009347"/>
    </source>
</evidence>
<gene>
    <name evidence="9" type="ORF">LCGC14_2929000</name>
</gene>
<evidence type="ECO:0000259" key="7">
    <source>
        <dbReference type="Pfam" id="PF02770"/>
    </source>
</evidence>
<dbReference type="Gene3D" id="1.20.140.10">
    <property type="entry name" value="Butyryl-CoA Dehydrogenase, subunit A, domain 3"/>
    <property type="match status" value="1"/>
</dbReference>
<proteinExistence type="inferred from homology"/>
<evidence type="ECO:0000256" key="3">
    <source>
        <dbReference type="ARBA" id="ARBA00022630"/>
    </source>
</evidence>
<keyword evidence="5" id="KW-0560">Oxidoreductase</keyword>
<name>A0A0F9ACM5_9ZZZZ</name>
<dbReference type="InterPro" id="IPR009100">
    <property type="entry name" value="AcylCoA_DH/oxidase_NM_dom_sf"/>
</dbReference>
<evidence type="ECO:0000256" key="5">
    <source>
        <dbReference type="ARBA" id="ARBA00023002"/>
    </source>
</evidence>
<dbReference type="InterPro" id="IPR009075">
    <property type="entry name" value="AcylCo_DH/oxidase_C"/>
</dbReference>
<dbReference type="InterPro" id="IPR013786">
    <property type="entry name" value="AcylCoA_DH/ox_N"/>
</dbReference>
<dbReference type="Gene3D" id="2.40.110.10">
    <property type="entry name" value="Butyryl-CoA Dehydrogenase, subunit A, domain 2"/>
    <property type="match status" value="1"/>
</dbReference>
<evidence type="ECO:0008006" key="10">
    <source>
        <dbReference type="Google" id="ProtNLM"/>
    </source>
</evidence>
<reference evidence="9" key="1">
    <citation type="journal article" date="2015" name="Nature">
        <title>Complex archaea that bridge the gap between prokaryotes and eukaryotes.</title>
        <authorList>
            <person name="Spang A."/>
            <person name="Saw J.H."/>
            <person name="Jorgensen S.L."/>
            <person name="Zaremba-Niedzwiedzka K."/>
            <person name="Martijn J."/>
            <person name="Lind A.E."/>
            <person name="van Eijk R."/>
            <person name="Schleper C."/>
            <person name="Guy L."/>
            <person name="Ettema T.J."/>
        </authorList>
    </citation>
    <scope>NUCLEOTIDE SEQUENCE</scope>
</reference>
<keyword evidence="4" id="KW-0274">FAD</keyword>
<feature type="domain" description="Acyl-CoA dehydrogenase/oxidase C-terminal" evidence="6">
    <location>
        <begin position="250"/>
        <end position="328"/>
    </location>
</feature>
<sequence length="329" mass="35713">MDQGAFLEDLYFGNLGGDYFSSFRVPSCLPKTEKIIDGCLALVSRYSPLKLEEKSEVPEDLLQGLKELGLFGLIIPEEYGGLGLDMAQYLLITEQLARIDMGLAIIPLAHLSIGVKGVLLYGTDDQKRKYLPPAASGDTIFAFALTEPKIGSDAQHIETRAVRSEDGSHYLLNGTKTYVTNGGIAGALTLFAGLATERPGYLGAFIVETGWDGVKVGKPMLKMGLHTSSTTMIRFKNVRVPAENMLGSPGDGFRIAMSVLNYGRLGLGAASVGSMEQAVEDMIDRAGKRIQFGIPIQRFELIQEMIARAKVNSFIARAMTYFTAGLLDR</sequence>
<evidence type="ECO:0000259" key="8">
    <source>
        <dbReference type="Pfam" id="PF02771"/>
    </source>
</evidence>
<evidence type="ECO:0000256" key="4">
    <source>
        <dbReference type="ARBA" id="ARBA00022827"/>
    </source>
</evidence>